<feature type="domain" description="Methyltransferase type 12" evidence="5">
    <location>
        <begin position="78"/>
        <end position="162"/>
    </location>
</feature>
<feature type="compositionally biased region" description="Gly residues" evidence="4">
    <location>
        <begin position="31"/>
        <end position="41"/>
    </location>
</feature>
<feature type="region of interest" description="Disordered" evidence="4">
    <location>
        <begin position="1"/>
        <end position="44"/>
    </location>
</feature>
<dbReference type="Pfam" id="PF08242">
    <property type="entry name" value="Methyltransf_12"/>
    <property type="match status" value="1"/>
</dbReference>
<comment type="caution">
    <text evidence="6">The sequence shown here is derived from an EMBL/GenBank/DDBJ whole genome shotgun (WGS) entry which is preliminary data.</text>
</comment>
<evidence type="ECO:0000256" key="3">
    <source>
        <dbReference type="ARBA" id="ARBA00022691"/>
    </source>
</evidence>
<evidence type="ECO:0000313" key="7">
    <source>
        <dbReference type="Proteomes" id="UP000614047"/>
    </source>
</evidence>
<keyword evidence="3" id="KW-0949">S-adenosyl-L-methionine</keyword>
<name>A0A931DJS6_9ACTN</name>
<dbReference type="EMBL" id="JADOUA010000001">
    <property type="protein sequence ID" value="MBG6090024.1"/>
    <property type="molecule type" value="Genomic_DNA"/>
</dbReference>
<dbReference type="PANTHER" id="PTHR43464">
    <property type="entry name" value="METHYLTRANSFERASE"/>
    <property type="match status" value="1"/>
</dbReference>
<evidence type="ECO:0000256" key="2">
    <source>
        <dbReference type="ARBA" id="ARBA00022679"/>
    </source>
</evidence>
<dbReference type="PANTHER" id="PTHR43464:SF19">
    <property type="entry name" value="UBIQUINONE BIOSYNTHESIS O-METHYLTRANSFERASE, MITOCHONDRIAL"/>
    <property type="match status" value="1"/>
</dbReference>
<dbReference type="GO" id="GO:0008168">
    <property type="term" value="F:methyltransferase activity"/>
    <property type="evidence" value="ECO:0007669"/>
    <property type="project" value="UniProtKB-KW"/>
</dbReference>
<dbReference type="Proteomes" id="UP000614047">
    <property type="component" value="Unassembled WGS sequence"/>
</dbReference>
<dbReference type="GO" id="GO:0032259">
    <property type="term" value="P:methylation"/>
    <property type="evidence" value="ECO:0007669"/>
    <property type="project" value="UniProtKB-KW"/>
</dbReference>
<gene>
    <name evidence="6" type="ORF">IW256_004137</name>
</gene>
<evidence type="ECO:0000256" key="1">
    <source>
        <dbReference type="ARBA" id="ARBA00022603"/>
    </source>
</evidence>
<protein>
    <submittedName>
        <fullName evidence="6">SAM-dependent methyltransferase</fullName>
    </submittedName>
</protein>
<dbReference type="CDD" id="cd02440">
    <property type="entry name" value="AdoMet_MTases"/>
    <property type="match status" value="1"/>
</dbReference>
<sequence>MDDSTGSGRLDGESTARATATARGQNSGQNSGQGGGQGSGPGAIAPDGSAVEFYAAMPPDRDSAALVHGAVPPGAAILELGAGAGRVTRPLLDLGHPVVAVDASADMLARIEGAETVRSAIEDLDLGRTFEVVLMMSFLICYGPRRELLETCRRHLAPGGRVIVQRETAGWFDSAGPSEWERQGVRYRLFDVVRHGPDLLSASMEYRLGERAWVHSFTSRRLGDEELEEVLAGAGLRLDGFLDESRGWFTARLA</sequence>
<evidence type="ECO:0000256" key="4">
    <source>
        <dbReference type="SAM" id="MobiDB-lite"/>
    </source>
</evidence>
<proteinExistence type="predicted"/>
<evidence type="ECO:0000259" key="5">
    <source>
        <dbReference type="Pfam" id="PF08242"/>
    </source>
</evidence>
<dbReference type="InterPro" id="IPR029063">
    <property type="entry name" value="SAM-dependent_MTases_sf"/>
</dbReference>
<accession>A0A931DJS6</accession>
<evidence type="ECO:0000313" key="6">
    <source>
        <dbReference type="EMBL" id="MBG6090024.1"/>
    </source>
</evidence>
<dbReference type="SUPFAM" id="SSF53335">
    <property type="entry name" value="S-adenosyl-L-methionine-dependent methyltransferases"/>
    <property type="match status" value="1"/>
</dbReference>
<organism evidence="6 7">
    <name type="scientific">Actinomadura viridis</name>
    <dbReference type="NCBI Taxonomy" id="58110"/>
    <lineage>
        <taxon>Bacteria</taxon>
        <taxon>Bacillati</taxon>
        <taxon>Actinomycetota</taxon>
        <taxon>Actinomycetes</taxon>
        <taxon>Streptosporangiales</taxon>
        <taxon>Thermomonosporaceae</taxon>
        <taxon>Actinomadura</taxon>
    </lineage>
</organism>
<dbReference type="InterPro" id="IPR013217">
    <property type="entry name" value="Methyltransf_12"/>
</dbReference>
<dbReference type="AlphaFoldDB" id="A0A931DJS6"/>
<keyword evidence="1 6" id="KW-0489">Methyltransferase</keyword>
<keyword evidence="2" id="KW-0808">Transferase</keyword>
<dbReference type="RefSeq" id="WP_197012550.1">
    <property type="nucleotide sequence ID" value="NZ_BAABES010000010.1"/>
</dbReference>
<keyword evidence="7" id="KW-1185">Reference proteome</keyword>
<reference evidence="6" key="1">
    <citation type="submission" date="2020-11" db="EMBL/GenBank/DDBJ databases">
        <title>Sequencing the genomes of 1000 actinobacteria strains.</title>
        <authorList>
            <person name="Klenk H.-P."/>
        </authorList>
    </citation>
    <scope>NUCLEOTIDE SEQUENCE</scope>
    <source>
        <strain evidence="6">DSM 43175</strain>
    </source>
</reference>
<dbReference type="Gene3D" id="3.40.50.150">
    <property type="entry name" value="Vaccinia Virus protein VP39"/>
    <property type="match status" value="1"/>
</dbReference>